<evidence type="ECO:0000256" key="3">
    <source>
        <dbReference type="SAM" id="MobiDB-lite"/>
    </source>
</evidence>
<evidence type="ECO:0000256" key="2">
    <source>
        <dbReference type="ARBA" id="ARBA00022649"/>
    </source>
</evidence>
<proteinExistence type="inferred from homology"/>
<dbReference type="RefSeq" id="WP_091554687.1">
    <property type="nucleotide sequence ID" value="NZ_FNPH01000002.1"/>
</dbReference>
<accession>A0A1H3KXX6</accession>
<evidence type="ECO:0000313" key="4">
    <source>
        <dbReference type="EMBL" id="SDY57097.1"/>
    </source>
</evidence>
<dbReference type="Proteomes" id="UP000242415">
    <property type="component" value="Unassembled WGS sequence"/>
</dbReference>
<reference evidence="5" key="1">
    <citation type="submission" date="2016-10" db="EMBL/GenBank/DDBJ databases">
        <authorList>
            <person name="Varghese N."/>
            <person name="Submissions S."/>
        </authorList>
    </citation>
    <scope>NUCLEOTIDE SEQUENCE [LARGE SCALE GENOMIC DNA]</scope>
    <source>
        <strain evidence="5">DSM 45245</strain>
    </source>
</reference>
<keyword evidence="5" id="KW-1185">Reference proteome</keyword>
<organism evidence="4 5">
    <name type="scientific">Micromonospora pattaloongensis</name>
    <dbReference type="NCBI Taxonomy" id="405436"/>
    <lineage>
        <taxon>Bacteria</taxon>
        <taxon>Bacillati</taxon>
        <taxon>Actinomycetota</taxon>
        <taxon>Actinomycetes</taxon>
        <taxon>Micromonosporales</taxon>
        <taxon>Micromonosporaceae</taxon>
        <taxon>Micromonospora</taxon>
    </lineage>
</organism>
<feature type="compositionally biased region" description="Basic residues" evidence="3">
    <location>
        <begin position="25"/>
        <end position="39"/>
    </location>
</feature>
<dbReference type="AlphaFoldDB" id="A0A1H3KXX6"/>
<dbReference type="InterPro" id="IPR003477">
    <property type="entry name" value="PemK-like"/>
</dbReference>
<keyword evidence="2" id="KW-1277">Toxin-antitoxin system</keyword>
<dbReference type="EMBL" id="FNPH01000002">
    <property type="protein sequence ID" value="SDY57097.1"/>
    <property type="molecule type" value="Genomic_DNA"/>
</dbReference>
<evidence type="ECO:0000256" key="1">
    <source>
        <dbReference type="ARBA" id="ARBA00007521"/>
    </source>
</evidence>
<feature type="region of interest" description="Disordered" evidence="3">
    <location>
        <begin position="24"/>
        <end position="66"/>
    </location>
</feature>
<name>A0A1H3KXX6_9ACTN</name>
<gene>
    <name evidence="4" type="ORF">SAMN05444365_102688</name>
</gene>
<dbReference type="OrthoDB" id="3295034at2"/>
<protein>
    <submittedName>
        <fullName evidence="4">PemK-like, MazF-like toxin of type II toxin-antitoxin system</fullName>
    </submittedName>
</protein>
<dbReference type="InterPro" id="IPR011067">
    <property type="entry name" value="Plasmid_toxin/cell-grow_inhib"/>
</dbReference>
<dbReference type="STRING" id="405436.SAMN05444365_102688"/>
<dbReference type="SUPFAM" id="SSF50118">
    <property type="entry name" value="Cell growth inhibitor/plasmid maintenance toxic component"/>
    <property type="match status" value="1"/>
</dbReference>
<sequence length="171" mass="18493">MSDWLPWLLGLATVLLALGVGTSAKSRRAGGGRPGRRPAGRPGSAPPRPRSAGKPNRTARTGSTVAQPRAGEIWWADVPYEDGTGSKVRPCLVLRSAGNAAEVLKITSRDKSDRADHVRIPTKAWDRDAEHDSFLDLTDPIRVAVTAFKDRAGVCDDQLWQAVRELHGLAR</sequence>
<dbReference type="GO" id="GO:0003677">
    <property type="term" value="F:DNA binding"/>
    <property type="evidence" value="ECO:0007669"/>
    <property type="project" value="InterPro"/>
</dbReference>
<dbReference type="Pfam" id="PF02452">
    <property type="entry name" value="PemK_toxin"/>
    <property type="match status" value="1"/>
</dbReference>
<comment type="similarity">
    <text evidence="1">Belongs to the PemK/MazF family.</text>
</comment>
<dbReference type="Gene3D" id="2.30.30.110">
    <property type="match status" value="1"/>
</dbReference>
<evidence type="ECO:0000313" key="5">
    <source>
        <dbReference type="Proteomes" id="UP000242415"/>
    </source>
</evidence>